<keyword evidence="6 9" id="KW-1133">Transmembrane helix</keyword>
<evidence type="ECO:0000256" key="2">
    <source>
        <dbReference type="ARBA" id="ARBA00022448"/>
    </source>
</evidence>
<organism evidence="11 12">
    <name type="scientific">Thioclava marina</name>
    <dbReference type="NCBI Taxonomy" id="1915077"/>
    <lineage>
        <taxon>Bacteria</taxon>
        <taxon>Pseudomonadati</taxon>
        <taxon>Pseudomonadota</taxon>
        <taxon>Alphaproteobacteria</taxon>
        <taxon>Rhodobacterales</taxon>
        <taxon>Paracoccaceae</taxon>
        <taxon>Thioclava</taxon>
    </lineage>
</organism>
<keyword evidence="7 9" id="KW-0472">Membrane</keyword>
<comment type="function">
    <text evidence="9">Part of the tripartite ATP-independent periplasmic (TRAP) transport system.</text>
</comment>
<evidence type="ECO:0000313" key="12">
    <source>
        <dbReference type="Proteomes" id="UP000242224"/>
    </source>
</evidence>
<evidence type="ECO:0000256" key="5">
    <source>
        <dbReference type="ARBA" id="ARBA00022692"/>
    </source>
</evidence>
<evidence type="ECO:0000256" key="9">
    <source>
        <dbReference type="RuleBase" id="RU369079"/>
    </source>
</evidence>
<dbReference type="InterPro" id="IPR007387">
    <property type="entry name" value="TRAP_DctQ"/>
</dbReference>
<accession>A0ABX3MQX0</accession>
<evidence type="ECO:0000256" key="1">
    <source>
        <dbReference type="ARBA" id="ARBA00004429"/>
    </source>
</evidence>
<sequence length="176" mass="18496">MTGLLHKIAGGAGGTVRIIGQIAAWSGLALVLLVALNVLFRYFFSFGSVALQEGEWHLMAVGALFGMSYGLNQGGEVRVDIFYAKMAPGMQALIDLVSNITLGAIAVIIGWLSIAYVQSSYAIGEGSPDPGGLPYRYILKAAIPAAFALLALQAVAMTAESLARLIPHITRDGRST</sequence>
<name>A0ABX3MQX0_9RHOB</name>
<comment type="similarity">
    <text evidence="8 9">Belongs to the TRAP transporter small permease family.</text>
</comment>
<dbReference type="EMBL" id="MPZS01000001">
    <property type="protein sequence ID" value="OOY13621.1"/>
    <property type="molecule type" value="Genomic_DNA"/>
</dbReference>
<evidence type="ECO:0000256" key="4">
    <source>
        <dbReference type="ARBA" id="ARBA00022519"/>
    </source>
</evidence>
<reference evidence="11 12" key="1">
    <citation type="submission" date="2016-11" db="EMBL/GenBank/DDBJ databases">
        <title>A multilocus sequence analysis scheme for characterization of bacteria in the genus Thioclava.</title>
        <authorList>
            <person name="Liu Y."/>
            <person name="Shao Z."/>
        </authorList>
    </citation>
    <scope>NUCLEOTIDE SEQUENCE [LARGE SCALE GENOMIC DNA]</scope>
    <source>
        <strain evidence="11 12">11.10-0-13</strain>
    </source>
</reference>
<comment type="subcellular location">
    <subcellularLocation>
        <location evidence="1 9">Cell inner membrane</location>
        <topology evidence="1 9">Multi-pass membrane protein</topology>
    </subcellularLocation>
</comment>
<feature type="transmembrane region" description="Helical" evidence="9">
    <location>
        <begin position="22"/>
        <end position="44"/>
    </location>
</feature>
<keyword evidence="3" id="KW-1003">Cell membrane</keyword>
<comment type="subunit">
    <text evidence="9">The complex comprises the extracytoplasmic solute receptor protein and the two transmembrane proteins.</text>
</comment>
<evidence type="ECO:0000256" key="8">
    <source>
        <dbReference type="ARBA" id="ARBA00038436"/>
    </source>
</evidence>
<evidence type="ECO:0000256" key="3">
    <source>
        <dbReference type="ARBA" id="ARBA00022475"/>
    </source>
</evidence>
<keyword evidence="2 9" id="KW-0813">Transport</keyword>
<dbReference type="InterPro" id="IPR055348">
    <property type="entry name" value="DctQ"/>
</dbReference>
<dbReference type="Pfam" id="PF04290">
    <property type="entry name" value="DctQ"/>
    <property type="match status" value="1"/>
</dbReference>
<feature type="transmembrane region" description="Helical" evidence="9">
    <location>
        <begin position="137"/>
        <end position="156"/>
    </location>
</feature>
<proteinExistence type="inferred from homology"/>
<evidence type="ECO:0000256" key="6">
    <source>
        <dbReference type="ARBA" id="ARBA00022989"/>
    </source>
</evidence>
<evidence type="ECO:0000313" key="11">
    <source>
        <dbReference type="EMBL" id="OOY13621.1"/>
    </source>
</evidence>
<gene>
    <name evidence="11" type="ORF">BMG00_07595</name>
</gene>
<comment type="caution">
    <text evidence="11">The sequence shown here is derived from an EMBL/GenBank/DDBJ whole genome shotgun (WGS) entry which is preliminary data.</text>
</comment>
<evidence type="ECO:0000259" key="10">
    <source>
        <dbReference type="Pfam" id="PF04290"/>
    </source>
</evidence>
<feature type="transmembrane region" description="Helical" evidence="9">
    <location>
        <begin position="93"/>
        <end position="117"/>
    </location>
</feature>
<feature type="domain" description="Tripartite ATP-independent periplasmic transporters DctQ component" evidence="10">
    <location>
        <begin position="30"/>
        <end position="162"/>
    </location>
</feature>
<keyword evidence="12" id="KW-1185">Reference proteome</keyword>
<keyword evidence="5 9" id="KW-0812">Transmembrane</keyword>
<dbReference type="PANTHER" id="PTHR35011">
    <property type="entry name" value="2,3-DIKETO-L-GULONATE TRAP TRANSPORTER SMALL PERMEASE PROTEIN YIAM"/>
    <property type="match status" value="1"/>
</dbReference>
<keyword evidence="4 9" id="KW-0997">Cell inner membrane</keyword>
<protein>
    <recommendedName>
        <fullName evidence="9">TRAP transporter small permease protein</fullName>
    </recommendedName>
</protein>
<dbReference type="Proteomes" id="UP000242224">
    <property type="component" value="Unassembled WGS sequence"/>
</dbReference>
<dbReference type="RefSeq" id="WP_078526069.1">
    <property type="nucleotide sequence ID" value="NZ_JACIZB010000078.1"/>
</dbReference>
<feature type="transmembrane region" description="Helical" evidence="9">
    <location>
        <begin position="56"/>
        <end position="72"/>
    </location>
</feature>
<evidence type="ECO:0000256" key="7">
    <source>
        <dbReference type="ARBA" id="ARBA00023136"/>
    </source>
</evidence>
<dbReference type="PANTHER" id="PTHR35011:SF4">
    <property type="entry name" value="SLL1102 PROTEIN"/>
    <property type="match status" value="1"/>
</dbReference>